<dbReference type="RefSeq" id="XP_021843474.1">
    <property type="nucleotide sequence ID" value="XM_021987782.1"/>
</dbReference>
<name>A0A9R0JQQ9_SPIOL</name>
<sequence length="190" mass="21573">MADTKFHPALAVSNIKNHIPIILEMETDHYSAWAELSKLHTRSHRVLSHILPTGKEPVPSTDDEIELWSTLDAVVLQWIYATISTDLLHTIIEEDISAKEVWDRLRNIFQDNKNSRVVALEHDFSHVKMRDFPNASAYCQRLKTLADQLKSVGAPVTDNRLVLQLVAGLTEAYKYVGTQIRQSKTFAPLS</sequence>
<evidence type="ECO:0008006" key="3">
    <source>
        <dbReference type="Google" id="ProtNLM"/>
    </source>
</evidence>
<evidence type="ECO:0000313" key="1">
    <source>
        <dbReference type="Proteomes" id="UP000813463"/>
    </source>
</evidence>
<gene>
    <name evidence="2" type="primary">LOC110783441</name>
</gene>
<dbReference type="AlphaFoldDB" id="A0A9R0JQQ9"/>
<dbReference type="KEGG" id="soe:110783441"/>
<evidence type="ECO:0000313" key="2">
    <source>
        <dbReference type="RefSeq" id="XP_021843474.1"/>
    </source>
</evidence>
<reference evidence="1" key="1">
    <citation type="journal article" date="2021" name="Nat. Commun.">
        <title>Genomic analyses provide insights into spinach domestication and the genetic basis of agronomic traits.</title>
        <authorList>
            <person name="Cai X."/>
            <person name="Sun X."/>
            <person name="Xu C."/>
            <person name="Sun H."/>
            <person name="Wang X."/>
            <person name="Ge C."/>
            <person name="Zhang Z."/>
            <person name="Wang Q."/>
            <person name="Fei Z."/>
            <person name="Jiao C."/>
            <person name="Wang Q."/>
        </authorList>
    </citation>
    <scope>NUCLEOTIDE SEQUENCE [LARGE SCALE GENOMIC DNA]</scope>
    <source>
        <strain evidence="1">cv. Varoflay</strain>
    </source>
</reference>
<reference evidence="2" key="2">
    <citation type="submission" date="2025-08" db="UniProtKB">
        <authorList>
            <consortium name="RefSeq"/>
        </authorList>
    </citation>
    <scope>IDENTIFICATION</scope>
    <source>
        <tissue evidence="2">Leaf</tissue>
    </source>
</reference>
<dbReference type="GeneID" id="110783441"/>
<dbReference type="PANTHER" id="PTHR47481:SF10">
    <property type="entry name" value="COPIA-LIKE POLYPROTEIN_RETROTRANSPOSON"/>
    <property type="match status" value="1"/>
</dbReference>
<dbReference type="Proteomes" id="UP000813463">
    <property type="component" value="Chromosome 3"/>
</dbReference>
<dbReference type="Pfam" id="PF14223">
    <property type="entry name" value="Retrotran_gag_2"/>
    <property type="match status" value="1"/>
</dbReference>
<dbReference type="PANTHER" id="PTHR47481">
    <property type="match status" value="1"/>
</dbReference>
<organism evidence="1 2">
    <name type="scientific">Spinacia oleracea</name>
    <name type="common">Spinach</name>
    <dbReference type="NCBI Taxonomy" id="3562"/>
    <lineage>
        <taxon>Eukaryota</taxon>
        <taxon>Viridiplantae</taxon>
        <taxon>Streptophyta</taxon>
        <taxon>Embryophyta</taxon>
        <taxon>Tracheophyta</taxon>
        <taxon>Spermatophyta</taxon>
        <taxon>Magnoliopsida</taxon>
        <taxon>eudicotyledons</taxon>
        <taxon>Gunneridae</taxon>
        <taxon>Pentapetalae</taxon>
        <taxon>Caryophyllales</taxon>
        <taxon>Chenopodiaceae</taxon>
        <taxon>Chenopodioideae</taxon>
        <taxon>Anserineae</taxon>
        <taxon>Spinacia</taxon>
    </lineage>
</organism>
<keyword evidence="1" id="KW-1185">Reference proteome</keyword>
<proteinExistence type="predicted"/>
<accession>A0A9R0JQQ9</accession>
<dbReference type="OrthoDB" id="1729427at2759"/>
<protein>
    <recommendedName>
        <fullName evidence="3">Retrotransposon Copia-like N-terminal domain-containing protein</fullName>
    </recommendedName>
</protein>